<keyword evidence="2" id="KW-1185">Reference proteome</keyword>
<dbReference type="EMBL" id="BGPR01000112">
    <property type="protein sequence ID" value="GBL95476.1"/>
    <property type="molecule type" value="Genomic_DNA"/>
</dbReference>
<protein>
    <submittedName>
        <fullName evidence="1">Uncharacterized protein</fullName>
    </submittedName>
</protein>
<evidence type="ECO:0000313" key="1">
    <source>
        <dbReference type="EMBL" id="GBL95476.1"/>
    </source>
</evidence>
<organism evidence="1 2">
    <name type="scientific">Araneus ventricosus</name>
    <name type="common">Orbweaver spider</name>
    <name type="synonym">Epeira ventricosa</name>
    <dbReference type="NCBI Taxonomy" id="182803"/>
    <lineage>
        <taxon>Eukaryota</taxon>
        <taxon>Metazoa</taxon>
        <taxon>Ecdysozoa</taxon>
        <taxon>Arthropoda</taxon>
        <taxon>Chelicerata</taxon>
        <taxon>Arachnida</taxon>
        <taxon>Araneae</taxon>
        <taxon>Araneomorphae</taxon>
        <taxon>Entelegynae</taxon>
        <taxon>Araneoidea</taxon>
        <taxon>Araneidae</taxon>
        <taxon>Araneus</taxon>
    </lineage>
</organism>
<gene>
    <name evidence="1" type="ORF">AVEN_54089_1</name>
</gene>
<dbReference type="OrthoDB" id="616263at2759"/>
<dbReference type="Proteomes" id="UP000499080">
    <property type="component" value="Unassembled WGS sequence"/>
</dbReference>
<comment type="caution">
    <text evidence="1">The sequence shown here is derived from an EMBL/GenBank/DDBJ whole genome shotgun (WGS) entry which is preliminary data.</text>
</comment>
<dbReference type="AlphaFoldDB" id="A0A4Y2BW14"/>
<sequence length="101" mass="11681">MARNYEVCPKIALVLHQNRTKYEGRSEITGELGCFHVIEVDVHPCLITCDDPEKKLRDEEVRRAVENFLHSLGTDFHQDGFLKLISQYNKCINVSGEYVEK</sequence>
<reference evidence="1 2" key="1">
    <citation type="journal article" date="2019" name="Sci. Rep.">
        <title>Orb-weaving spider Araneus ventricosus genome elucidates the spidroin gene catalogue.</title>
        <authorList>
            <person name="Kono N."/>
            <person name="Nakamura H."/>
            <person name="Ohtoshi R."/>
            <person name="Moran D.A.P."/>
            <person name="Shinohara A."/>
            <person name="Yoshida Y."/>
            <person name="Fujiwara M."/>
            <person name="Mori M."/>
            <person name="Tomita M."/>
            <person name="Arakawa K."/>
        </authorList>
    </citation>
    <scope>NUCLEOTIDE SEQUENCE [LARGE SCALE GENOMIC DNA]</scope>
</reference>
<accession>A0A4Y2BW14</accession>
<name>A0A4Y2BW14_ARAVE</name>
<proteinExistence type="predicted"/>
<evidence type="ECO:0000313" key="2">
    <source>
        <dbReference type="Proteomes" id="UP000499080"/>
    </source>
</evidence>